<evidence type="ECO:0000313" key="2">
    <source>
        <dbReference type="EMBL" id="MBW74427.1"/>
    </source>
</evidence>
<evidence type="ECO:0000256" key="1">
    <source>
        <dbReference type="SAM" id="SignalP"/>
    </source>
</evidence>
<protein>
    <submittedName>
        <fullName evidence="2">Putative secreted protein</fullName>
    </submittedName>
</protein>
<dbReference type="EMBL" id="GGFL01010249">
    <property type="protein sequence ID" value="MBW74427.1"/>
    <property type="molecule type" value="Transcribed_RNA"/>
</dbReference>
<keyword evidence="1" id="KW-0732">Signal</keyword>
<reference evidence="2" key="1">
    <citation type="submission" date="2018-01" db="EMBL/GenBank/DDBJ databases">
        <title>An insight into the sialome of Amazonian anophelines.</title>
        <authorList>
            <person name="Ribeiro J.M."/>
            <person name="Scarpassa V."/>
            <person name="Calvo E."/>
        </authorList>
    </citation>
    <scope>NUCLEOTIDE SEQUENCE</scope>
</reference>
<feature type="chain" id="PRO_5014733959" evidence="1">
    <location>
        <begin position="26"/>
        <end position="84"/>
    </location>
</feature>
<sequence length="84" mass="9792">MCFASPCSLLSRLALILSNVLRVFIFPLNWEHFSLKNVCYAHVLRTVGIFVTHTVHDCHRLLTVWCSHIRFEGPMLGFWLLVTY</sequence>
<dbReference type="AlphaFoldDB" id="A0A2M4DA62"/>
<accession>A0A2M4DA62</accession>
<proteinExistence type="predicted"/>
<name>A0A2M4DA62_ANODA</name>
<feature type="signal peptide" evidence="1">
    <location>
        <begin position="1"/>
        <end position="25"/>
    </location>
</feature>
<organism evidence="2">
    <name type="scientific">Anopheles darlingi</name>
    <name type="common">Mosquito</name>
    <dbReference type="NCBI Taxonomy" id="43151"/>
    <lineage>
        <taxon>Eukaryota</taxon>
        <taxon>Metazoa</taxon>
        <taxon>Ecdysozoa</taxon>
        <taxon>Arthropoda</taxon>
        <taxon>Hexapoda</taxon>
        <taxon>Insecta</taxon>
        <taxon>Pterygota</taxon>
        <taxon>Neoptera</taxon>
        <taxon>Endopterygota</taxon>
        <taxon>Diptera</taxon>
        <taxon>Nematocera</taxon>
        <taxon>Culicoidea</taxon>
        <taxon>Culicidae</taxon>
        <taxon>Anophelinae</taxon>
        <taxon>Anopheles</taxon>
    </lineage>
</organism>